<proteinExistence type="predicted"/>
<sequence length="230" mass="24560">MVIILPALHLCETDIGRHPLGQRHVQPQHHGSVVPGPKGLPVMPTTSPAGARELNLTAADHALQEAPWRSPSVTGISGRCSATRDRADVEPSPVPVPRADGLRVCLGRAEPGIPGPNSTLRALPLLLRLHGRLGLHYGEGSGRGRRWRGLHEGGEDHWSRCVPPTTESGPEEPHHPLFKTQAQHVPTPSWGSLGFPRQTGQPASVPPLNSVAASRAPQPPRHGGGLLRQQ</sequence>
<comment type="caution">
    <text evidence="2">The sequence shown here is derived from an EMBL/GenBank/DDBJ whole genome shotgun (WGS) entry which is preliminary data.</text>
</comment>
<keyword evidence="3" id="KW-1185">Reference proteome</keyword>
<feature type="region of interest" description="Disordered" evidence="1">
    <location>
        <begin position="67"/>
        <end position="95"/>
    </location>
</feature>
<evidence type="ECO:0000313" key="2">
    <source>
        <dbReference type="EMBL" id="SDF08508.1"/>
    </source>
</evidence>
<gene>
    <name evidence="2" type="ORF">SAMN04488504_119105</name>
</gene>
<organism evidence="2 3">
    <name type="scientific">Myxococcus virescens</name>
    <dbReference type="NCBI Taxonomy" id="83456"/>
    <lineage>
        <taxon>Bacteria</taxon>
        <taxon>Pseudomonadati</taxon>
        <taxon>Myxococcota</taxon>
        <taxon>Myxococcia</taxon>
        <taxon>Myxococcales</taxon>
        <taxon>Cystobacterineae</taxon>
        <taxon>Myxococcaceae</taxon>
        <taxon>Myxococcus</taxon>
    </lineage>
</organism>
<dbReference type="EMBL" id="FNAJ01000019">
    <property type="protein sequence ID" value="SDF08508.1"/>
    <property type="molecule type" value="Genomic_DNA"/>
</dbReference>
<reference evidence="2 3" key="1">
    <citation type="submission" date="2016-10" db="EMBL/GenBank/DDBJ databases">
        <authorList>
            <person name="Varghese N."/>
            <person name="Submissions S."/>
        </authorList>
    </citation>
    <scope>NUCLEOTIDE SEQUENCE [LARGE SCALE GENOMIC DNA]</scope>
    <source>
        <strain evidence="2 3">DSM 2260</strain>
    </source>
</reference>
<protein>
    <submittedName>
        <fullName evidence="2">Uncharacterized protein</fullName>
    </submittedName>
</protein>
<dbReference type="Proteomes" id="UP000198717">
    <property type="component" value="Unassembled WGS sequence"/>
</dbReference>
<name>A0ABY0N7U7_9BACT</name>
<feature type="region of interest" description="Disordered" evidence="1">
    <location>
        <begin position="151"/>
        <end position="230"/>
    </location>
</feature>
<feature type="compositionally biased region" description="Polar residues" evidence="1">
    <location>
        <begin position="180"/>
        <end position="190"/>
    </location>
</feature>
<accession>A0ABY0N7U7</accession>
<evidence type="ECO:0000313" key="3">
    <source>
        <dbReference type="Proteomes" id="UP000198717"/>
    </source>
</evidence>
<evidence type="ECO:0000256" key="1">
    <source>
        <dbReference type="SAM" id="MobiDB-lite"/>
    </source>
</evidence>